<accession>A0A7I9XTT6</accession>
<organism evidence="1 2">
    <name type="scientific">Mycobacterium botniense</name>
    <dbReference type="NCBI Taxonomy" id="84962"/>
    <lineage>
        <taxon>Bacteria</taxon>
        <taxon>Bacillati</taxon>
        <taxon>Actinomycetota</taxon>
        <taxon>Actinomycetes</taxon>
        <taxon>Mycobacteriales</taxon>
        <taxon>Mycobacteriaceae</taxon>
        <taxon>Mycobacterium</taxon>
    </lineage>
</organism>
<proteinExistence type="predicted"/>
<protein>
    <submittedName>
        <fullName evidence="1">Uncharacterized protein</fullName>
    </submittedName>
</protein>
<sequence length="91" mass="9141">MNEDDLRVIAARWHDVAGDIVGAAPDVPAASSQASAAVVNEIHAGAAVTEQAFAARIRITAIKTAAAATVYAAQDAAAATKLDDIATALEA</sequence>
<dbReference type="AlphaFoldDB" id="A0A7I9XTT6"/>
<keyword evidence="2" id="KW-1185">Reference proteome</keyword>
<reference evidence="1 2" key="1">
    <citation type="journal article" date="2019" name="Emerg. Microbes Infect.">
        <title>Comprehensive subspecies identification of 175 nontuberculous mycobacteria species based on 7547 genomic profiles.</title>
        <authorList>
            <person name="Matsumoto Y."/>
            <person name="Kinjo T."/>
            <person name="Motooka D."/>
            <person name="Nabeya D."/>
            <person name="Jung N."/>
            <person name="Uechi K."/>
            <person name="Horii T."/>
            <person name="Iida T."/>
            <person name="Fujita J."/>
            <person name="Nakamura S."/>
        </authorList>
    </citation>
    <scope>NUCLEOTIDE SEQUENCE [LARGE SCALE GENOMIC DNA]</scope>
    <source>
        <strain evidence="1 2">JCM 17322</strain>
    </source>
</reference>
<evidence type="ECO:0000313" key="1">
    <source>
        <dbReference type="EMBL" id="GFG72756.1"/>
    </source>
</evidence>
<gene>
    <name evidence="1" type="ORF">MBOT_01210</name>
</gene>
<evidence type="ECO:0000313" key="2">
    <source>
        <dbReference type="Proteomes" id="UP000465361"/>
    </source>
</evidence>
<comment type="caution">
    <text evidence="1">The sequence shown here is derived from an EMBL/GenBank/DDBJ whole genome shotgun (WGS) entry which is preliminary data.</text>
</comment>
<dbReference type="EMBL" id="BLKW01000002">
    <property type="protein sequence ID" value="GFG72756.1"/>
    <property type="molecule type" value="Genomic_DNA"/>
</dbReference>
<dbReference type="Proteomes" id="UP000465361">
    <property type="component" value="Unassembled WGS sequence"/>
</dbReference>
<name>A0A7I9XTT6_9MYCO</name>